<accession>A0A0V8EGH9</accession>
<evidence type="ECO:0000313" key="3">
    <source>
        <dbReference type="EMBL" id="KSU24947.1"/>
    </source>
</evidence>
<dbReference type="Proteomes" id="UP000052991">
    <property type="component" value="Unassembled WGS sequence"/>
</dbReference>
<proteinExistence type="predicted"/>
<evidence type="ECO:0000313" key="4">
    <source>
        <dbReference type="Proteomes" id="UP000052991"/>
    </source>
</evidence>
<sequence>MMKNILFISPTGTLDNGAEISIFEFQKKLVAMGYQVVNVTQASGDKVYIEAFEKAGIKNIMLNAVKWWWEEAPGPVKGTKRELYHYYREHLSQIQQIVKEEKIDIIITNSVNMFQGALVAKILGIPHFWIIHEFPEGEFVYYLDKLDFINEFSTEIFAVQGQLQKKLQKLLPERKIHGFYPFTKIKDIKLLHGDRPRIISVGRLTERKNQIELLEAYYKLNRPELELVLIGNFDKEYKQKVLNYIKEKSLKNVTLAGPQDNPWSLATDKDIFVSPSKMETFGLVYIEALLHGIPCIVSNNPGHVSAQEIFDYGIFYEVGNIDQLAKKISESLEKLDVIKKESMAILPELHQKFSVEHAYKEISDLLTENYKKEYYPIRHLEKLLTVNDNDPERIMAKLKHVIKKILIKVRFIR</sequence>
<dbReference type="RefSeq" id="WP_152994517.1">
    <property type="nucleotide sequence ID" value="NZ_JABRBQ010000003.1"/>
</dbReference>
<dbReference type="PANTHER" id="PTHR45947">
    <property type="entry name" value="SULFOQUINOVOSYL TRANSFERASE SQD2"/>
    <property type="match status" value="1"/>
</dbReference>
<dbReference type="Gene3D" id="3.40.50.2000">
    <property type="entry name" value="Glycogen Phosphorylase B"/>
    <property type="match status" value="2"/>
</dbReference>
<dbReference type="Pfam" id="PF00534">
    <property type="entry name" value="Glycos_transf_1"/>
    <property type="match status" value="1"/>
</dbReference>
<protein>
    <submittedName>
        <fullName evidence="3">Putative glycosyltransferase</fullName>
    </submittedName>
</protein>
<dbReference type="Pfam" id="PF13439">
    <property type="entry name" value="Glyco_transf_4"/>
    <property type="match status" value="1"/>
</dbReference>
<dbReference type="EMBL" id="LKLW01000145">
    <property type="protein sequence ID" value="KSU24947.1"/>
    <property type="molecule type" value="Genomic_DNA"/>
</dbReference>
<evidence type="ECO:0000259" key="1">
    <source>
        <dbReference type="Pfam" id="PF00534"/>
    </source>
</evidence>
<dbReference type="SUPFAM" id="SSF53756">
    <property type="entry name" value="UDP-Glycosyltransferase/glycogen phosphorylase"/>
    <property type="match status" value="1"/>
</dbReference>
<dbReference type="AlphaFoldDB" id="A0A0V8EGH9"/>
<feature type="domain" description="Glycosyl transferase family 1" evidence="1">
    <location>
        <begin position="183"/>
        <end position="334"/>
    </location>
</feature>
<feature type="domain" description="Glycosyltransferase subfamily 4-like N-terminal" evidence="2">
    <location>
        <begin position="16"/>
        <end position="169"/>
    </location>
</feature>
<gene>
    <name evidence="3" type="ORF">N42_2166</name>
</gene>
<name>A0A0V8EGH9_LACLL</name>
<dbReference type="GO" id="GO:0016758">
    <property type="term" value="F:hexosyltransferase activity"/>
    <property type="evidence" value="ECO:0007669"/>
    <property type="project" value="TreeGrafter"/>
</dbReference>
<reference evidence="4" key="1">
    <citation type="submission" date="2015-10" db="EMBL/GenBank/DDBJ databases">
        <title>Draft Genome Sequences of 11 Lactococcus lactis subspecies cremoris strains.</title>
        <authorList>
            <person name="Wels M."/>
            <person name="Backus L."/>
            <person name="Boekhorst J."/>
            <person name="Dijkstra A."/>
            <person name="Beerthuizen M."/>
            <person name="Kelly W."/>
            <person name="Siezen R."/>
            <person name="Bachmann H."/>
            <person name="Van Hijum S."/>
        </authorList>
    </citation>
    <scope>NUCLEOTIDE SEQUENCE [LARGE SCALE GENOMIC DNA]</scope>
    <source>
        <strain evidence="4">N42</strain>
    </source>
</reference>
<keyword evidence="3" id="KW-0808">Transferase</keyword>
<dbReference type="PATRIC" id="fig|1360.116.peg.2574"/>
<dbReference type="InterPro" id="IPR050194">
    <property type="entry name" value="Glycosyltransferase_grp1"/>
</dbReference>
<dbReference type="CDD" id="cd03801">
    <property type="entry name" value="GT4_PimA-like"/>
    <property type="match status" value="1"/>
</dbReference>
<comment type="caution">
    <text evidence="3">The sequence shown here is derived from an EMBL/GenBank/DDBJ whole genome shotgun (WGS) entry which is preliminary data.</text>
</comment>
<organism evidence="3 4">
    <name type="scientific">Lactococcus lactis subsp. lactis</name>
    <name type="common">Streptococcus lactis</name>
    <dbReference type="NCBI Taxonomy" id="1360"/>
    <lineage>
        <taxon>Bacteria</taxon>
        <taxon>Bacillati</taxon>
        <taxon>Bacillota</taxon>
        <taxon>Bacilli</taxon>
        <taxon>Lactobacillales</taxon>
        <taxon>Streptococcaceae</taxon>
        <taxon>Lactococcus</taxon>
    </lineage>
</organism>
<dbReference type="InterPro" id="IPR028098">
    <property type="entry name" value="Glyco_trans_4-like_N"/>
</dbReference>
<dbReference type="InterPro" id="IPR001296">
    <property type="entry name" value="Glyco_trans_1"/>
</dbReference>
<evidence type="ECO:0000259" key="2">
    <source>
        <dbReference type="Pfam" id="PF13439"/>
    </source>
</evidence>
<dbReference type="PANTHER" id="PTHR45947:SF3">
    <property type="entry name" value="SULFOQUINOVOSYL TRANSFERASE SQD2"/>
    <property type="match status" value="1"/>
</dbReference>